<comment type="subunit">
    <text evidence="1">Homodimer.</text>
</comment>
<comment type="similarity">
    <text evidence="2">Belongs to the GST superfamily.</text>
</comment>
<dbReference type="InterPro" id="IPR004045">
    <property type="entry name" value="Glutathione_S-Trfase_N"/>
</dbReference>
<accession>V5I823</accession>
<dbReference type="CDD" id="cd03177">
    <property type="entry name" value="GST_C_Delta_Epsilon"/>
    <property type="match status" value="1"/>
</dbReference>
<dbReference type="Gene3D" id="3.40.30.10">
    <property type="entry name" value="Glutaredoxin"/>
    <property type="match status" value="1"/>
</dbReference>
<evidence type="ECO:0000259" key="4">
    <source>
        <dbReference type="PROSITE" id="PS50405"/>
    </source>
</evidence>
<dbReference type="SFLD" id="SFLDS00019">
    <property type="entry name" value="Glutathione_Transferase_(cytos"/>
    <property type="match status" value="1"/>
</dbReference>
<dbReference type="InterPro" id="IPR010987">
    <property type="entry name" value="Glutathione-S-Trfase_C-like"/>
</dbReference>
<dbReference type="SFLD" id="SFLDG01153">
    <property type="entry name" value="Main.4:_Theta-like"/>
    <property type="match status" value="1"/>
</dbReference>
<dbReference type="Pfam" id="PF02798">
    <property type="entry name" value="GST_N"/>
    <property type="match status" value="1"/>
</dbReference>
<protein>
    <submittedName>
        <fullName evidence="5">Glutathione S-transferase 1</fullName>
    </submittedName>
</protein>
<evidence type="ECO:0000256" key="2">
    <source>
        <dbReference type="RuleBase" id="RU003494"/>
    </source>
</evidence>
<organism evidence="5">
    <name type="scientific">Anoplophora glabripennis</name>
    <name type="common">Asian longhorn beetle</name>
    <name type="synonym">Anoplophora nobilis</name>
    <dbReference type="NCBI Taxonomy" id="217634"/>
    <lineage>
        <taxon>Eukaryota</taxon>
        <taxon>Metazoa</taxon>
        <taxon>Ecdysozoa</taxon>
        <taxon>Arthropoda</taxon>
        <taxon>Hexapoda</taxon>
        <taxon>Insecta</taxon>
        <taxon>Pterygota</taxon>
        <taxon>Neoptera</taxon>
        <taxon>Endopterygota</taxon>
        <taxon>Coleoptera</taxon>
        <taxon>Polyphaga</taxon>
        <taxon>Cucujiformia</taxon>
        <taxon>Chrysomeloidea</taxon>
        <taxon>Cerambycidae</taxon>
        <taxon>Lamiinae</taxon>
        <taxon>Lamiini</taxon>
        <taxon>Anoplophora</taxon>
    </lineage>
</organism>
<dbReference type="InterPro" id="IPR040079">
    <property type="entry name" value="Glutathione_S-Trfase"/>
</dbReference>
<dbReference type="Pfam" id="PF00043">
    <property type="entry name" value="GST_C"/>
    <property type="match status" value="1"/>
</dbReference>
<proteinExistence type="inferred from homology"/>
<dbReference type="FunFam" id="3.40.30.10:FF:000034">
    <property type="entry name" value="glutathione S-transferase 1"/>
    <property type="match status" value="1"/>
</dbReference>
<dbReference type="PANTHER" id="PTHR43969:SF3">
    <property type="entry name" value="GLUTATHIONE S TRANSFERASE E11, ISOFORM A-RELATED"/>
    <property type="match status" value="1"/>
</dbReference>
<reference evidence="5" key="1">
    <citation type="submission" date="2013-07" db="EMBL/GenBank/DDBJ databases">
        <title>Midgut Transcriptome Profiling of Anoplphora glabripennis, a Lignocellulose Degrading, Wood-Boring Cerambycid.</title>
        <authorList>
            <person name="Scully E.D."/>
            <person name="Hoover K."/>
            <person name="Carlson J.E."/>
            <person name="Tien M."/>
            <person name="Geib S.M."/>
        </authorList>
    </citation>
    <scope>NUCLEOTIDE SEQUENCE</scope>
</reference>
<dbReference type="PROSITE" id="PS50405">
    <property type="entry name" value="GST_CTER"/>
    <property type="match status" value="1"/>
</dbReference>
<dbReference type="SFLD" id="SFLDG00358">
    <property type="entry name" value="Main_(cytGST)"/>
    <property type="match status" value="1"/>
</dbReference>
<gene>
    <name evidence="5" type="primary">GSTT1</name>
</gene>
<dbReference type="GO" id="GO:0004364">
    <property type="term" value="F:glutathione transferase activity"/>
    <property type="evidence" value="ECO:0007669"/>
    <property type="project" value="TreeGrafter"/>
</dbReference>
<dbReference type="GO" id="GO:0006749">
    <property type="term" value="P:glutathione metabolic process"/>
    <property type="evidence" value="ECO:0007669"/>
    <property type="project" value="TreeGrafter"/>
</dbReference>
<dbReference type="AlphaFoldDB" id="V5I823"/>
<name>V5I823_ANOGL</name>
<dbReference type="PANTHER" id="PTHR43969">
    <property type="entry name" value="GLUTATHIONE S TRANSFERASE D10, ISOFORM A-RELATED"/>
    <property type="match status" value="1"/>
</dbReference>
<feature type="domain" description="GST C-terminal" evidence="4">
    <location>
        <begin position="88"/>
        <end position="215"/>
    </location>
</feature>
<sequence length="216" mass="23809">MAPKLYFADVSPAVRASLLTIKALGIEVELVPVNLMAGEHMKPEYLKLNPLHTVPTLQDGDFAIFDSHAINTYLTDKYAANDALYPKDLQRRAVVNQRLYFDCGILFPRVSAIVGSLLREGAKSVSKDKADLLTQGYASLETFLERSTYVAGDQLSLADFNVIATVSSANVLVPIASNRFPKIAEWMSRMQSLPYYAEANQVGLDKFVGMVKSKLS</sequence>
<dbReference type="InterPro" id="IPR004046">
    <property type="entry name" value="GST_C"/>
</dbReference>
<dbReference type="EMBL" id="GALX01005435">
    <property type="protein sequence ID" value="JAB63031.1"/>
    <property type="molecule type" value="Transcribed_RNA"/>
</dbReference>
<evidence type="ECO:0000256" key="1">
    <source>
        <dbReference type="ARBA" id="ARBA00011738"/>
    </source>
</evidence>
<dbReference type="InterPro" id="IPR036282">
    <property type="entry name" value="Glutathione-S-Trfase_C_sf"/>
</dbReference>
<dbReference type="InterPro" id="IPR036249">
    <property type="entry name" value="Thioredoxin-like_sf"/>
</dbReference>
<dbReference type="FunFam" id="1.20.1050.10:FF:000007">
    <property type="entry name" value="Glutathione S-transferase 1-1"/>
    <property type="match status" value="1"/>
</dbReference>
<keyword evidence="5" id="KW-0808">Transferase</keyword>
<evidence type="ECO:0000313" key="5">
    <source>
        <dbReference type="EMBL" id="JAB63031.1"/>
    </source>
</evidence>
<dbReference type="SUPFAM" id="SSF52833">
    <property type="entry name" value="Thioredoxin-like"/>
    <property type="match status" value="1"/>
</dbReference>
<dbReference type="Gene3D" id="1.20.1050.10">
    <property type="match status" value="1"/>
</dbReference>
<dbReference type="SUPFAM" id="SSF47616">
    <property type="entry name" value="GST C-terminal domain-like"/>
    <property type="match status" value="1"/>
</dbReference>
<evidence type="ECO:0000259" key="3">
    <source>
        <dbReference type="PROSITE" id="PS50404"/>
    </source>
</evidence>
<dbReference type="CDD" id="cd03045">
    <property type="entry name" value="GST_N_Delta_Epsilon"/>
    <property type="match status" value="1"/>
</dbReference>
<dbReference type="PROSITE" id="PS50404">
    <property type="entry name" value="GST_NTER"/>
    <property type="match status" value="1"/>
</dbReference>
<feature type="domain" description="GST N-terminal" evidence="3">
    <location>
        <begin position="1"/>
        <end position="82"/>
    </location>
</feature>